<keyword evidence="3" id="KW-1185">Reference proteome</keyword>
<dbReference type="PANTHER" id="PTHR32060:SF30">
    <property type="entry name" value="CARBOXY-TERMINAL PROCESSING PROTEASE CTPA"/>
    <property type="match status" value="1"/>
</dbReference>
<dbReference type="PANTHER" id="PTHR32060">
    <property type="entry name" value="TAIL-SPECIFIC PROTEASE"/>
    <property type="match status" value="1"/>
</dbReference>
<dbReference type="InterPro" id="IPR029045">
    <property type="entry name" value="ClpP/crotonase-like_dom_sf"/>
</dbReference>
<dbReference type="SUPFAM" id="SSF52096">
    <property type="entry name" value="ClpP/crotonase"/>
    <property type="match status" value="1"/>
</dbReference>
<dbReference type="GO" id="GO:0007165">
    <property type="term" value="P:signal transduction"/>
    <property type="evidence" value="ECO:0007669"/>
    <property type="project" value="TreeGrafter"/>
</dbReference>
<dbReference type="GO" id="GO:0006508">
    <property type="term" value="P:proteolysis"/>
    <property type="evidence" value="ECO:0007669"/>
    <property type="project" value="InterPro"/>
</dbReference>
<dbReference type="GO" id="GO:0004175">
    <property type="term" value="F:endopeptidase activity"/>
    <property type="evidence" value="ECO:0007669"/>
    <property type="project" value="TreeGrafter"/>
</dbReference>
<dbReference type="GO" id="GO:0030288">
    <property type="term" value="C:outer membrane-bounded periplasmic space"/>
    <property type="evidence" value="ECO:0007669"/>
    <property type="project" value="TreeGrafter"/>
</dbReference>
<protein>
    <submittedName>
        <fullName evidence="2">Peptidase S41</fullName>
    </submittedName>
</protein>
<name>A0A3M0I1K4_9ACTN</name>
<proteinExistence type="predicted"/>
<accession>A0A3M0I1K4</accession>
<evidence type="ECO:0000259" key="1">
    <source>
        <dbReference type="Pfam" id="PF03572"/>
    </source>
</evidence>
<dbReference type="Pfam" id="PF03572">
    <property type="entry name" value="Peptidase_S41"/>
    <property type="match status" value="1"/>
</dbReference>
<dbReference type="InterPro" id="IPR005151">
    <property type="entry name" value="Tail-specific_protease"/>
</dbReference>
<gene>
    <name evidence="2" type="ORF">CTZ28_39210</name>
</gene>
<dbReference type="RefSeq" id="WP_121894635.1">
    <property type="nucleotide sequence ID" value="NZ_PENI01000040.1"/>
</dbReference>
<dbReference type="Gene3D" id="3.90.226.10">
    <property type="entry name" value="2-enoyl-CoA Hydratase, Chain A, domain 1"/>
    <property type="match status" value="1"/>
</dbReference>
<dbReference type="OrthoDB" id="7314861at2"/>
<dbReference type="Gene3D" id="3.30.750.44">
    <property type="match status" value="1"/>
</dbReference>
<dbReference type="GO" id="GO:0008236">
    <property type="term" value="F:serine-type peptidase activity"/>
    <property type="evidence" value="ECO:0007669"/>
    <property type="project" value="InterPro"/>
</dbReference>
<reference evidence="2 3" key="1">
    <citation type="submission" date="2017-11" db="EMBL/GenBank/DDBJ databases">
        <title>Draft genome of actinobacteria isolated from guarana (Paullinia cupana (Mart.) Ducke.</title>
        <authorList>
            <person name="Siqueira K.A."/>
            <person name="Liotti R.G."/>
            <person name="Mendes T.A.O."/>
            <person name="Soares M.A."/>
        </authorList>
    </citation>
    <scope>NUCLEOTIDE SEQUENCE [LARGE SCALE GENOMIC DNA]</scope>
    <source>
        <strain evidence="2 3">193</strain>
    </source>
</reference>
<evidence type="ECO:0000313" key="3">
    <source>
        <dbReference type="Proteomes" id="UP000270471"/>
    </source>
</evidence>
<organism evidence="2 3">
    <name type="scientific">Streptomyces shenzhenensis</name>
    <dbReference type="NCBI Taxonomy" id="943815"/>
    <lineage>
        <taxon>Bacteria</taxon>
        <taxon>Bacillati</taxon>
        <taxon>Actinomycetota</taxon>
        <taxon>Actinomycetes</taxon>
        <taxon>Kitasatosporales</taxon>
        <taxon>Streptomycetaceae</taxon>
        <taxon>Streptomyces</taxon>
    </lineage>
</organism>
<dbReference type="AlphaFoldDB" id="A0A3M0I1K4"/>
<sequence length="308" mass="32728">MSPSARAYLSRSLDIMEKHSLLRHEVDWADVRSKAYVRARGARNAADTYGAIELALHLLGDGHSVFWEPDEAKDRLGASAGEFDCLEGRSLKSGVGYVSLPGVQGSQEAYDQYGRQGRSAVAKADEAGACGWVVDLRSGTAGNMWPMLAVVGPILGDGEVGAFVDADGGRTVWSIRHSSPYLDGVSAGWGEGRPLARSGPPGAVLTGKRTASAGEAVVVAFRGRPGTRFFGERTSGLPTANEGHRLADGAVLVLTGAKHADRTGRAYDAPIPPDVEIVKDPRPVARHRDEVLQTAESWLLDQAACRRS</sequence>
<feature type="domain" description="Tail specific protease" evidence="1">
    <location>
        <begin position="95"/>
        <end position="277"/>
    </location>
</feature>
<dbReference type="Proteomes" id="UP000270471">
    <property type="component" value="Unassembled WGS sequence"/>
</dbReference>
<evidence type="ECO:0000313" key="2">
    <source>
        <dbReference type="EMBL" id="RMB80623.1"/>
    </source>
</evidence>
<dbReference type="EMBL" id="PENI01000040">
    <property type="protein sequence ID" value="RMB80623.1"/>
    <property type="molecule type" value="Genomic_DNA"/>
</dbReference>
<comment type="caution">
    <text evidence="2">The sequence shown here is derived from an EMBL/GenBank/DDBJ whole genome shotgun (WGS) entry which is preliminary data.</text>
</comment>